<evidence type="ECO:0000313" key="2">
    <source>
        <dbReference type="Proteomes" id="UP001242811"/>
    </source>
</evidence>
<sequence>MKRTRTADHGSGFTDGGLAQTCAFDWWSESGLLFYTRRSILKEE</sequence>
<evidence type="ECO:0000313" key="1">
    <source>
        <dbReference type="EMBL" id="MDQ0492894.1"/>
    </source>
</evidence>
<name>A0ABU0KXS4_9BACL</name>
<proteinExistence type="predicted"/>
<reference evidence="1 2" key="1">
    <citation type="submission" date="2023-07" db="EMBL/GenBank/DDBJ databases">
        <title>Genomic Encyclopedia of Type Strains, Phase IV (KMG-IV): sequencing the most valuable type-strain genomes for metagenomic binning, comparative biology and taxonomic classification.</title>
        <authorList>
            <person name="Goeker M."/>
        </authorList>
    </citation>
    <scope>NUCLEOTIDE SEQUENCE [LARGE SCALE GENOMIC DNA]</scope>
    <source>
        <strain evidence="1 2">DSM 14914</strain>
    </source>
</reference>
<gene>
    <name evidence="1" type="ORF">QOZ95_001044</name>
</gene>
<organism evidence="1 2">
    <name type="scientific">Paenibacillus brasilensis</name>
    <dbReference type="NCBI Taxonomy" id="128574"/>
    <lineage>
        <taxon>Bacteria</taxon>
        <taxon>Bacillati</taxon>
        <taxon>Bacillota</taxon>
        <taxon>Bacilli</taxon>
        <taxon>Bacillales</taxon>
        <taxon>Paenibacillaceae</taxon>
        <taxon>Paenibacillus</taxon>
    </lineage>
</organism>
<protein>
    <submittedName>
        <fullName evidence="1">Uncharacterized protein</fullName>
    </submittedName>
</protein>
<accession>A0ABU0KXS4</accession>
<comment type="caution">
    <text evidence="1">The sequence shown here is derived from an EMBL/GenBank/DDBJ whole genome shotgun (WGS) entry which is preliminary data.</text>
</comment>
<keyword evidence="2" id="KW-1185">Reference proteome</keyword>
<dbReference type="Proteomes" id="UP001242811">
    <property type="component" value="Unassembled WGS sequence"/>
</dbReference>
<dbReference type="EMBL" id="JAUSWA010000004">
    <property type="protein sequence ID" value="MDQ0492894.1"/>
    <property type="molecule type" value="Genomic_DNA"/>
</dbReference>